<evidence type="ECO:0000313" key="6">
    <source>
        <dbReference type="Proteomes" id="UP000604825"/>
    </source>
</evidence>
<dbReference type="Pfam" id="PF22486">
    <property type="entry name" value="MATH_2"/>
    <property type="match status" value="1"/>
</dbReference>
<dbReference type="SUPFAM" id="SSF49599">
    <property type="entry name" value="TRAF domain-like"/>
    <property type="match status" value="1"/>
</dbReference>
<dbReference type="Pfam" id="PF00651">
    <property type="entry name" value="BTB"/>
    <property type="match status" value="1"/>
</dbReference>
<dbReference type="PROSITE" id="PS50144">
    <property type="entry name" value="MATH"/>
    <property type="match status" value="1"/>
</dbReference>
<name>A0A811PMS4_9POAL</name>
<dbReference type="CDD" id="cd00121">
    <property type="entry name" value="MATH"/>
    <property type="match status" value="1"/>
</dbReference>
<gene>
    <name evidence="5" type="ORF">NCGR_LOCUS31289</name>
</gene>
<dbReference type="InterPro" id="IPR008974">
    <property type="entry name" value="TRAF-like"/>
</dbReference>
<dbReference type="OrthoDB" id="6359816at2759"/>
<dbReference type="InterPro" id="IPR045005">
    <property type="entry name" value="BPM1-6"/>
</dbReference>
<dbReference type="Gene3D" id="2.60.210.10">
    <property type="entry name" value="Apoptosis, Tumor Necrosis Factor Receptor Associated Protein 2, Chain A"/>
    <property type="match status" value="1"/>
</dbReference>
<dbReference type="SUPFAM" id="SSF54695">
    <property type="entry name" value="POZ domain"/>
    <property type="match status" value="1"/>
</dbReference>
<feature type="domain" description="BTB" evidence="3">
    <location>
        <begin position="186"/>
        <end position="253"/>
    </location>
</feature>
<dbReference type="SMART" id="SM00225">
    <property type="entry name" value="BTB"/>
    <property type="match status" value="1"/>
</dbReference>
<dbReference type="Proteomes" id="UP000604825">
    <property type="component" value="Unassembled WGS sequence"/>
</dbReference>
<dbReference type="CDD" id="cd18280">
    <property type="entry name" value="BTB_POZ_BPM_plant"/>
    <property type="match status" value="1"/>
</dbReference>
<dbReference type="Gene3D" id="3.30.710.10">
    <property type="entry name" value="Potassium Channel Kv1.1, Chain A"/>
    <property type="match status" value="1"/>
</dbReference>
<comment type="similarity">
    <text evidence="2">Belongs to the Tdpoz family.</text>
</comment>
<sequence>MGSEPKRTESSHTTEEETGTHLFKIIGYTLKKGRGVGNSIRSGIFTVGGYDWAIRFYPDGSTEATKDSVVVSLVLVSKNAEVRASYDLSFVNQTTGLPETVYRETTFRVFNSCNGNCFTPRIVISKRNKLECKSAGYIVDDCLKIECTVTVVKESWVETTGEFEIEVPDTDLPEHFGKLLSEKEGADVTFCVGGETFPAHKIVLATRSPVFKAQLYGQMKESRAHNITVDDMQPDVFKALLKFIYTDELTFEWDDLDNEDEYCEIVKLLLVAADRYAMDRLKLLCASILVEYLDMENVATTLALADQHNCNRLKEVCIEFMASSDEIDALVETEGYATLKRTCPSILVDALEKRSKYRKTGCQPN</sequence>
<dbReference type="PANTHER" id="PTHR26379">
    <property type="entry name" value="BTB/POZ AND MATH DOMAIN-CONTAINING PROTEIN 1"/>
    <property type="match status" value="1"/>
</dbReference>
<comment type="pathway">
    <text evidence="1">Protein modification; protein ubiquitination.</text>
</comment>
<evidence type="ECO:0000256" key="1">
    <source>
        <dbReference type="ARBA" id="ARBA00004906"/>
    </source>
</evidence>
<dbReference type="PROSITE" id="PS50097">
    <property type="entry name" value="BTB"/>
    <property type="match status" value="1"/>
</dbReference>
<proteinExistence type="inferred from homology"/>
<organism evidence="5 6">
    <name type="scientific">Miscanthus lutarioriparius</name>
    <dbReference type="NCBI Taxonomy" id="422564"/>
    <lineage>
        <taxon>Eukaryota</taxon>
        <taxon>Viridiplantae</taxon>
        <taxon>Streptophyta</taxon>
        <taxon>Embryophyta</taxon>
        <taxon>Tracheophyta</taxon>
        <taxon>Spermatophyta</taxon>
        <taxon>Magnoliopsida</taxon>
        <taxon>Liliopsida</taxon>
        <taxon>Poales</taxon>
        <taxon>Poaceae</taxon>
        <taxon>PACMAD clade</taxon>
        <taxon>Panicoideae</taxon>
        <taxon>Andropogonodae</taxon>
        <taxon>Andropogoneae</taxon>
        <taxon>Saccharinae</taxon>
        <taxon>Miscanthus</taxon>
    </lineage>
</organism>
<dbReference type="InterPro" id="IPR056423">
    <property type="entry name" value="BACK_BPM_SPOP"/>
</dbReference>
<dbReference type="EMBL" id="CAJGYO010000007">
    <property type="protein sequence ID" value="CAD6247060.1"/>
    <property type="molecule type" value="Genomic_DNA"/>
</dbReference>
<evidence type="ECO:0000256" key="2">
    <source>
        <dbReference type="ARBA" id="ARBA00010846"/>
    </source>
</evidence>
<dbReference type="PANTHER" id="PTHR26379:SF433">
    <property type="entry name" value="OS08G0226800 PROTEIN"/>
    <property type="match status" value="1"/>
</dbReference>
<evidence type="ECO:0000259" key="3">
    <source>
        <dbReference type="PROSITE" id="PS50097"/>
    </source>
</evidence>
<feature type="domain" description="MATH" evidence="4">
    <location>
        <begin position="18"/>
        <end position="149"/>
    </location>
</feature>
<comment type="caution">
    <text evidence="5">The sequence shown here is derived from an EMBL/GenBank/DDBJ whole genome shotgun (WGS) entry which is preliminary data.</text>
</comment>
<reference evidence="5" key="1">
    <citation type="submission" date="2020-10" db="EMBL/GenBank/DDBJ databases">
        <authorList>
            <person name="Han B."/>
            <person name="Lu T."/>
            <person name="Zhao Q."/>
            <person name="Huang X."/>
            <person name="Zhao Y."/>
        </authorList>
    </citation>
    <scope>NUCLEOTIDE SEQUENCE</scope>
</reference>
<dbReference type="InterPro" id="IPR011333">
    <property type="entry name" value="SKP1/BTB/POZ_sf"/>
</dbReference>
<dbReference type="Pfam" id="PF24570">
    <property type="entry name" value="BACK_BPM_SPOP"/>
    <property type="match status" value="1"/>
</dbReference>
<dbReference type="InterPro" id="IPR002083">
    <property type="entry name" value="MATH/TRAF_dom"/>
</dbReference>
<dbReference type="InterPro" id="IPR000210">
    <property type="entry name" value="BTB/POZ_dom"/>
</dbReference>
<evidence type="ECO:0000259" key="4">
    <source>
        <dbReference type="PROSITE" id="PS50144"/>
    </source>
</evidence>
<keyword evidence="6" id="KW-1185">Reference proteome</keyword>
<protein>
    <submittedName>
        <fullName evidence="5">Uncharacterized protein</fullName>
    </submittedName>
</protein>
<dbReference type="AlphaFoldDB" id="A0A811PMS4"/>
<dbReference type="GO" id="GO:0016567">
    <property type="term" value="P:protein ubiquitination"/>
    <property type="evidence" value="ECO:0007669"/>
    <property type="project" value="InterPro"/>
</dbReference>
<dbReference type="Gene3D" id="1.25.40.420">
    <property type="match status" value="1"/>
</dbReference>
<evidence type="ECO:0000313" key="5">
    <source>
        <dbReference type="EMBL" id="CAD6247060.1"/>
    </source>
</evidence>
<accession>A0A811PMS4</accession>